<evidence type="ECO:0000259" key="4">
    <source>
        <dbReference type="PROSITE" id="PS50932"/>
    </source>
</evidence>
<dbReference type="SUPFAM" id="SSF53822">
    <property type="entry name" value="Periplasmic binding protein-like I"/>
    <property type="match status" value="1"/>
</dbReference>
<dbReference type="Gene3D" id="3.40.50.2300">
    <property type="match status" value="2"/>
</dbReference>
<keyword evidence="6" id="KW-1185">Reference proteome</keyword>
<keyword evidence="1" id="KW-0805">Transcription regulation</keyword>
<dbReference type="PROSITE" id="PS50932">
    <property type="entry name" value="HTH_LACI_2"/>
    <property type="match status" value="1"/>
</dbReference>
<evidence type="ECO:0000256" key="2">
    <source>
        <dbReference type="ARBA" id="ARBA00023125"/>
    </source>
</evidence>
<feature type="domain" description="HTH lacI-type" evidence="4">
    <location>
        <begin position="11"/>
        <end position="65"/>
    </location>
</feature>
<organism evidence="5 6">
    <name type="scientific">Microbacterium azadirachtae</name>
    <dbReference type="NCBI Taxonomy" id="582680"/>
    <lineage>
        <taxon>Bacteria</taxon>
        <taxon>Bacillati</taxon>
        <taxon>Actinomycetota</taxon>
        <taxon>Actinomycetes</taxon>
        <taxon>Micrococcales</taxon>
        <taxon>Microbacteriaceae</taxon>
        <taxon>Microbacterium</taxon>
    </lineage>
</organism>
<proteinExistence type="predicted"/>
<keyword evidence="3" id="KW-0804">Transcription</keyword>
<dbReference type="InterPro" id="IPR010982">
    <property type="entry name" value="Lambda_DNA-bd_dom_sf"/>
</dbReference>
<evidence type="ECO:0000313" key="5">
    <source>
        <dbReference type="EMBL" id="KJL35148.1"/>
    </source>
</evidence>
<sequence length="338" mass="35375">MTGRPEREAAINIYDLAKHLGISSGTVSRALNDRPEVSAATRERVLEAAAKLGFSPSPLARGLARNRSQTIGVIVPTSDDPFFLSFARGVQGAFGASGYSVVLSFADAPDSIAGASRSFVASRSAGILILGGSEVTDEKIAKIVGETPVVVALRKAQHAEFSSVFVDHEGGARAMVQLLLDRGNQNIAFVSLPLTSQAAHERLRGYRSVTKGADPAWTVVARGGKPLDGVEATVELMSRPGSEQLDAIFYASDALATGGLNSLFSKGIDVPADIAVAGFGDIDSSAVTVPPLTTVRVPMHDVGYRAGSLLLEAIEEGSAMTQDIELALELIERASTRS</sequence>
<dbReference type="CDD" id="cd06267">
    <property type="entry name" value="PBP1_LacI_sugar_binding-like"/>
    <property type="match status" value="1"/>
</dbReference>
<dbReference type="PANTHER" id="PTHR30146:SF33">
    <property type="entry name" value="TRANSCRIPTIONAL REGULATOR"/>
    <property type="match status" value="1"/>
</dbReference>
<dbReference type="GO" id="GO:0003700">
    <property type="term" value="F:DNA-binding transcription factor activity"/>
    <property type="evidence" value="ECO:0007669"/>
    <property type="project" value="TreeGrafter"/>
</dbReference>
<dbReference type="RefSeq" id="WP_045270669.1">
    <property type="nucleotide sequence ID" value="NZ_JYIX01000024.1"/>
</dbReference>
<dbReference type="PATRIC" id="fig|582680.6.peg.546"/>
<dbReference type="PANTHER" id="PTHR30146">
    <property type="entry name" value="LACI-RELATED TRANSCRIPTIONAL REPRESSOR"/>
    <property type="match status" value="1"/>
</dbReference>
<dbReference type="Proteomes" id="UP000033740">
    <property type="component" value="Unassembled WGS sequence"/>
</dbReference>
<evidence type="ECO:0000256" key="3">
    <source>
        <dbReference type="ARBA" id="ARBA00023163"/>
    </source>
</evidence>
<dbReference type="SMART" id="SM00354">
    <property type="entry name" value="HTH_LACI"/>
    <property type="match status" value="1"/>
</dbReference>
<gene>
    <name evidence="5" type="primary">ccpA_1</name>
    <name evidence="5" type="ORF">RS86_00531</name>
</gene>
<protein>
    <submittedName>
        <fullName evidence="5">Catabolite control protein A</fullName>
    </submittedName>
</protein>
<dbReference type="SUPFAM" id="SSF47413">
    <property type="entry name" value="lambda repressor-like DNA-binding domains"/>
    <property type="match status" value="1"/>
</dbReference>
<accession>A0A0F0LPQ7</accession>
<evidence type="ECO:0000313" key="6">
    <source>
        <dbReference type="Proteomes" id="UP000033740"/>
    </source>
</evidence>
<name>A0A0F0LPQ7_9MICO</name>
<dbReference type="InterPro" id="IPR000843">
    <property type="entry name" value="HTH_LacI"/>
</dbReference>
<evidence type="ECO:0000256" key="1">
    <source>
        <dbReference type="ARBA" id="ARBA00023015"/>
    </source>
</evidence>
<dbReference type="GO" id="GO:0000976">
    <property type="term" value="F:transcription cis-regulatory region binding"/>
    <property type="evidence" value="ECO:0007669"/>
    <property type="project" value="TreeGrafter"/>
</dbReference>
<dbReference type="InterPro" id="IPR046335">
    <property type="entry name" value="LacI/GalR-like_sensor"/>
</dbReference>
<dbReference type="EMBL" id="JYIX01000024">
    <property type="protein sequence ID" value="KJL35148.1"/>
    <property type="molecule type" value="Genomic_DNA"/>
</dbReference>
<keyword evidence="2" id="KW-0238">DNA-binding</keyword>
<dbReference type="CDD" id="cd01392">
    <property type="entry name" value="HTH_LacI"/>
    <property type="match status" value="1"/>
</dbReference>
<dbReference type="Pfam" id="PF00356">
    <property type="entry name" value="LacI"/>
    <property type="match status" value="1"/>
</dbReference>
<dbReference type="Gene3D" id="1.10.260.40">
    <property type="entry name" value="lambda repressor-like DNA-binding domains"/>
    <property type="match status" value="1"/>
</dbReference>
<comment type="caution">
    <text evidence="5">The sequence shown here is derived from an EMBL/GenBank/DDBJ whole genome shotgun (WGS) entry which is preliminary data.</text>
</comment>
<dbReference type="STRING" id="582680.RS86_00531"/>
<dbReference type="AlphaFoldDB" id="A0A0F0LPQ7"/>
<dbReference type="InterPro" id="IPR028082">
    <property type="entry name" value="Peripla_BP_I"/>
</dbReference>
<dbReference type="Pfam" id="PF13377">
    <property type="entry name" value="Peripla_BP_3"/>
    <property type="match status" value="1"/>
</dbReference>
<reference evidence="5 6" key="1">
    <citation type="submission" date="2015-02" db="EMBL/GenBank/DDBJ databases">
        <title>Draft genome sequences of ten Microbacterium spp. with emphasis on heavy metal contaminated environments.</title>
        <authorList>
            <person name="Corretto E."/>
        </authorList>
    </citation>
    <scope>NUCLEOTIDE SEQUENCE [LARGE SCALE GENOMIC DNA]</scope>
    <source>
        <strain evidence="5 6">ARN176</strain>
    </source>
</reference>